<gene>
    <name evidence="2" type="ORF">UE46_12535</name>
</gene>
<keyword evidence="1" id="KW-1133">Transmembrane helix</keyword>
<feature type="transmembrane region" description="Helical" evidence="1">
    <location>
        <begin position="152"/>
        <end position="180"/>
    </location>
</feature>
<protein>
    <submittedName>
        <fullName evidence="2">Uncharacterized protein</fullName>
    </submittedName>
</protein>
<feature type="transmembrane region" description="Helical" evidence="1">
    <location>
        <begin position="237"/>
        <end position="260"/>
    </location>
</feature>
<name>A0A1S7FWE8_9LIST</name>
<dbReference type="AlphaFoldDB" id="A0A1S7FWE8"/>
<reference evidence="3" key="1">
    <citation type="submission" date="2015-03" db="EMBL/GenBank/DDBJ databases">
        <authorList>
            <person name="Ferrari E."/>
            <person name="Walter M.C."/>
            <person name="Huptas C."/>
            <person name="Scherer S."/>
            <person name="Mueller-Herbst S."/>
        </authorList>
    </citation>
    <scope>NUCLEOTIDE SEQUENCE [LARGE SCALE GENOMIC DNA]</scope>
    <source>
        <strain evidence="3">LWP01</strain>
    </source>
</reference>
<feature type="transmembrane region" description="Helical" evidence="1">
    <location>
        <begin position="21"/>
        <end position="39"/>
    </location>
</feature>
<evidence type="ECO:0000313" key="2">
    <source>
        <dbReference type="EMBL" id="AQY51774.1"/>
    </source>
</evidence>
<feature type="transmembrane region" description="Helical" evidence="1">
    <location>
        <begin position="74"/>
        <end position="94"/>
    </location>
</feature>
<dbReference type="KEGG" id="lwi:UE46_12535"/>
<dbReference type="PANTHER" id="PTHR37305:SF1">
    <property type="entry name" value="MEMBRANE PROTEIN"/>
    <property type="match status" value="1"/>
</dbReference>
<dbReference type="PANTHER" id="PTHR37305">
    <property type="entry name" value="INTEGRAL MEMBRANE PROTEIN-RELATED"/>
    <property type="match status" value="1"/>
</dbReference>
<evidence type="ECO:0000256" key="1">
    <source>
        <dbReference type="SAM" id="Phobius"/>
    </source>
</evidence>
<keyword evidence="1" id="KW-0472">Membrane</keyword>
<proteinExistence type="predicted"/>
<feature type="transmembrane region" description="Helical" evidence="1">
    <location>
        <begin position="122"/>
        <end position="146"/>
    </location>
</feature>
<keyword evidence="1" id="KW-0812">Transmembrane</keyword>
<feature type="transmembrane region" description="Helical" evidence="1">
    <location>
        <begin position="187"/>
        <end position="209"/>
    </location>
</feature>
<dbReference type="RefSeq" id="WP_036058753.1">
    <property type="nucleotide sequence ID" value="NZ_CP011102.1"/>
</dbReference>
<dbReference type="Proteomes" id="UP000223060">
    <property type="component" value="Chromosome"/>
</dbReference>
<organism evidence="2 3">
    <name type="scientific">Listeria weihenstephanensis</name>
    <dbReference type="NCBI Taxonomy" id="1006155"/>
    <lineage>
        <taxon>Bacteria</taxon>
        <taxon>Bacillati</taxon>
        <taxon>Bacillota</taxon>
        <taxon>Bacilli</taxon>
        <taxon>Bacillales</taxon>
        <taxon>Listeriaceae</taxon>
        <taxon>Listeria</taxon>
    </lineage>
</organism>
<evidence type="ECO:0000313" key="3">
    <source>
        <dbReference type="Proteomes" id="UP000223060"/>
    </source>
</evidence>
<accession>A0A1S7FWE8</accession>
<sequence>MMGLMRADTYRLTKGKMWMPFATLIIIAIAVSGLIYLALNVDWISLSAEGGTELTTADKDILTQMLTGTQVAQIMLSFTIVLAMAFISIFSNLWSIEFSAGVAKNVLVSGVSRTTFYFSKLATGWAVGALMLVVYTMAIGISAQLFVGHLDFGALVLSMLAQLPLYLALITIGFFLFIIIPKESIAIVTYILVFLFSETIIKNLVNVFLPKWTIIKDMFLFSKIGVMSDLSTLSQHAITTNILTGIAYMVIFTILGWLVFRYKEIK</sequence>
<dbReference type="EMBL" id="CP011102">
    <property type="protein sequence ID" value="AQY51774.1"/>
    <property type="molecule type" value="Genomic_DNA"/>
</dbReference>
<keyword evidence="3" id="KW-1185">Reference proteome</keyword>